<dbReference type="AlphaFoldDB" id="A0A1I2GL25"/>
<dbReference type="STRING" id="54.SAMN02745121_07368"/>
<dbReference type="OrthoDB" id="234077at2"/>
<keyword evidence="3" id="KW-1185">Reference proteome</keyword>
<protein>
    <submittedName>
        <fullName evidence="2">Uncharacterized protein</fullName>
    </submittedName>
</protein>
<reference evidence="3" key="1">
    <citation type="submission" date="2016-10" db="EMBL/GenBank/DDBJ databases">
        <authorList>
            <person name="Varghese N."/>
            <person name="Submissions S."/>
        </authorList>
    </citation>
    <scope>NUCLEOTIDE SEQUENCE [LARGE SCALE GENOMIC DNA]</scope>
    <source>
        <strain evidence="3">ATCC 25963</strain>
    </source>
</reference>
<sequence>MRRILQSLLFATVTLTAAEAWAWPTTPISGVNYAESEVQGYAWKDQGSGAWTKWNSVAYRDSNVGDLKIARRSATSASPSWSAWSLETIDNSANDVGRGASIAIDADGVEYVSYVDSTGERLKVARRVGGGAGNCFAGSNWDCDTLVFGGVTDQTAIGLTFDAATLQHTVHVIFVKEDAGVHDLWYARKIGTGSWTTAWIRETNNVWLAPDALAFTSGNLPRVAYGESLEGIRLSVFVGPAQGNWTTSTIDANGTGPASLAIRSFVQNIAYRSATGDLRFAERNIFTNSFVLSTVTNTGHDISLALDDDLDPHISFGTAGAAKRAVRKSGTWTIDTADASAAGYGTSIKIDTQPAIDRALVVHDDGFGHIKVSAE</sequence>
<dbReference type="EMBL" id="FOMX01000033">
    <property type="protein sequence ID" value="SFF17948.1"/>
    <property type="molecule type" value="Genomic_DNA"/>
</dbReference>
<accession>A0A1I2GL25</accession>
<evidence type="ECO:0000256" key="1">
    <source>
        <dbReference type="SAM" id="SignalP"/>
    </source>
</evidence>
<gene>
    <name evidence="2" type="ORF">SAMN02745121_07368</name>
</gene>
<organism evidence="2 3">
    <name type="scientific">Nannocystis exedens</name>
    <dbReference type="NCBI Taxonomy" id="54"/>
    <lineage>
        <taxon>Bacteria</taxon>
        <taxon>Pseudomonadati</taxon>
        <taxon>Myxococcota</taxon>
        <taxon>Polyangia</taxon>
        <taxon>Nannocystales</taxon>
        <taxon>Nannocystaceae</taxon>
        <taxon>Nannocystis</taxon>
    </lineage>
</organism>
<name>A0A1I2GL25_9BACT</name>
<evidence type="ECO:0000313" key="3">
    <source>
        <dbReference type="Proteomes" id="UP000199400"/>
    </source>
</evidence>
<feature type="signal peptide" evidence="1">
    <location>
        <begin position="1"/>
        <end position="22"/>
    </location>
</feature>
<feature type="chain" id="PRO_5011469774" evidence="1">
    <location>
        <begin position="23"/>
        <end position="375"/>
    </location>
</feature>
<dbReference type="RefSeq" id="WP_143141223.1">
    <property type="nucleotide sequence ID" value="NZ_FOMX01000033.1"/>
</dbReference>
<keyword evidence="1" id="KW-0732">Signal</keyword>
<evidence type="ECO:0000313" key="2">
    <source>
        <dbReference type="EMBL" id="SFF17948.1"/>
    </source>
</evidence>
<proteinExistence type="predicted"/>
<dbReference type="Proteomes" id="UP000199400">
    <property type="component" value="Unassembled WGS sequence"/>
</dbReference>